<dbReference type="OrthoDB" id="8523055at2"/>
<protein>
    <submittedName>
        <fullName evidence="1">Acyl-CoA transferase</fullName>
    </submittedName>
</protein>
<sequence>MRQQPLTDVKVIDFSTLLPGPLCTLLLAEAGADVIKVEKPSGGDDMRSYTPRAGDDSVNFGLLNRAKRSVAVDLKSDEGRASILPLIGEADVLVEQFRPGVMERLGLGFGELSQINPKLIYCSITGYGQSGPKANRAAHDLNYMAETGLLGLSRSRDGAPVLPPALVADIAGGAYPAALNIMLALRQRDLDGQGRYLDISMSDNLFTFAYWGLGQGFTGNGWPRPGGELVTGGTARYQIYVTADEQYLAAAPLEDKFWRNFTNALGVPELAAADGTGTEVRVRVASAIRQRTAAYWLNKFAETDTCVVRVVDLAEAATDPHFTQRSVFDRTVRLADGTMIPALPVPVDRQFRSRQETLDAPRLGADAASFQTYEKNGGDL</sequence>
<proteinExistence type="predicted"/>
<name>A0A1N7RWB3_9BURK</name>
<dbReference type="Gene3D" id="3.40.50.10540">
    <property type="entry name" value="Crotonobetainyl-coa:carnitine coa-transferase, domain 1"/>
    <property type="match status" value="1"/>
</dbReference>
<keyword evidence="2" id="KW-1185">Reference proteome</keyword>
<dbReference type="GO" id="GO:0016740">
    <property type="term" value="F:transferase activity"/>
    <property type="evidence" value="ECO:0007669"/>
    <property type="project" value="UniProtKB-KW"/>
</dbReference>
<evidence type="ECO:0000313" key="1">
    <source>
        <dbReference type="EMBL" id="SIT39409.1"/>
    </source>
</evidence>
<comment type="caution">
    <text evidence="1">The sequence shown here is derived from an EMBL/GenBank/DDBJ whole genome shotgun (WGS) entry which is preliminary data.</text>
</comment>
<dbReference type="EMBL" id="CYGY02000022">
    <property type="protein sequence ID" value="SIT39409.1"/>
    <property type="molecule type" value="Genomic_DNA"/>
</dbReference>
<dbReference type="InterPro" id="IPR003673">
    <property type="entry name" value="CoA-Trfase_fam_III"/>
</dbReference>
<dbReference type="Proteomes" id="UP000195569">
    <property type="component" value="Unassembled WGS sequence"/>
</dbReference>
<evidence type="ECO:0000313" key="2">
    <source>
        <dbReference type="Proteomes" id="UP000195569"/>
    </source>
</evidence>
<dbReference type="InterPro" id="IPR050509">
    <property type="entry name" value="CoA-transferase_III"/>
</dbReference>
<dbReference type="PANTHER" id="PTHR48228">
    <property type="entry name" value="SUCCINYL-COA--D-CITRAMALATE COA-TRANSFERASE"/>
    <property type="match status" value="1"/>
</dbReference>
<reference evidence="1" key="1">
    <citation type="submission" date="2016-12" db="EMBL/GenBank/DDBJ databases">
        <authorList>
            <person name="Moulin L."/>
        </authorList>
    </citation>
    <scope>NUCLEOTIDE SEQUENCE [LARGE SCALE GENOMIC DNA]</scope>
    <source>
        <strain evidence="1">STM 7183</strain>
    </source>
</reference>
<dbReference type="InterPro" id="IPR044855">
    <property type="entry name" value="CoA-Trfase_III_dom3_sf"/>
</dbReference>
<gene>
    <name evidence="1" type="ORF">BN2476_220010</name>
</gene>
<dbReference type="InterPro" id="IPR023606">
    <property type="entry name" value="CoA-Trfase_III_dom_1_sf"/>
</dbReference>
<dbReference type="AlphaFoldDB" id="A0A1N7RWB3"/>
<accession>A0A1N7RWB3</accession>
<dbReference type="SUPFAM" id="SSF89796">
    <property type="entry name" value="CoA-transferase family III (CaiB/BaiF)"/>
    <property type="match status" value="1"/>
</dbReference>
<dbReference type="PANTHER" id="PTHR48228:SF5">
    <property type="entry name" value="ALPHA-METHYLACYL-COA RACEMASE"/>
    <property type="match status" value="1"/>
</dbReference>
<dbReference type="Gene3D" id="3.30.1540.10">
    <property type="entry name" value="formyl-coa transferase, domain 3"/>
    <property type="match status" value="1"/>
</dbReference>
<dbReference type="RefSeq" id="WP_087733992.1">
    <property type="nucleotide sequence ID" value="NZ_CYGY02000022.1"/>
</dbReference>
<keyword evidence="1" id="KW-0808">Transferase</keyword>
<organism evidence="1 2">
    <name type="scientific">Paraburkholderia piptadeniae</name>
    <dbReference type="NCBI Taxonomy" id="1701573"/>
    <lineage>
        <taxon>Bacteria</taxon>
        <taxon>Pseudomonadati</taxon>
        <taxon>Pseudomonadota</taxon>
        <taxon>Betaproteobacteria</taxon>
        <taxon>Burkholderiales</taxon>
        <taxon>Burkholderiaceae</taxon>
        <taxon>Paraburkholderia</taxon>
    </lineage>
</organism>
<dbReference type="Pfam" id="PF02515">
    <property type="entry name" value="CoA_transf_3"/>
    <property type="match status" value="1"/>
</dbReference>